<gene>
    <name evidence="10 12" type="primary">cofG</name>
    <name evidence="12" type="ORF">C486_15339</name>
</gene>
<dbReference type="EC" id="4.3.1.32" evidence="2 10"/>
<dbReference type="InterPro" id="IPR019939">
    <property type="entry name" value="CofG_family"/>
</dbReference>
<dbReference type="SUPFAM" id="SSF102114">
    <property type="entry name" value="Radical SAM enzymes"/>
    <property type="match status" value="1"/>
</dbReference>
<evidence type="ECO:0000256" key="8">
    <source>
        <dbReference type="ARBA" id="ARBA00023239"/>
    </source>
</evidence>
<evidence type="ECO:0000256" key="4">
    <source>
        <dbReference type="ARBA" id="ARBA00022691"/>
    </source>
</evidence>
<dbReference type="AlphaFoldDB" id="L9YTI5"/>
<comment type="subunit">
    <text evidence="10">The FO synthase complex consists of two subunits, CofG and CofH.</text>
</comment>
<evidence type="ECO:0000313" key="13">
    <source>
        <dbReference type="Proteomes" id="UP000011592"/>
    </source>
</evidence>
<dbReference type="GO" id="GO:0005506">
    <property type="term" value="F:iron ion binding"/>
    <property type="evidence" value="ECO:0007669"/>
    <property type="project" value="UniProtKB-UniRule"/>
</dbReference>
<keyword evidence="7 10" id="KW-0411">Iron-sulfur</keyword>
<dbReference type="UniPathway" id="UPA00072"/>
<dbReference type="Pfam" id="PF04055">
    <property type="entry name" value="Radical_SAM"/>
    <property type="match status" value="1"/>
</dbReference>
<evidence type="ECO:0000256" key="5">
    <source>
        <dbReference type="ARBA" id="ARBA00022723"/>
    </source>
</evidence>
<comment type="function">
    <text evidence="10">Catalyzes the radical-mediated synthesis of 7,8-didemethyl-8-hydroxy-5-deazariboflavin (FO) from 5-amino-5-(4-hydroxybenzyl)-6-(D-ribitylimino)-5,6-dihydrouracil.</text>
</comment>
<organism evidence="12 13">
    <name type="scientific">Natrinema gari JCM 14663</name>
    <dbReference type="NCBI Taxonomy" id="1230459"/>
    <lineage>
        <taxon>Archaea</taxon>
        <taxon>Methanobacteriati</taxon>
        <taxon>Methanobacteriota</taxon>
        <taxon>Stenosarchaea group</taxon>
        <taxon>Halobacteria</taxon>
        <taxon>Halobacteriales</taxon>
        <taxon>Natrialbaceae</taxon>
        <taxon>Natrinema</taxon>
    </lineage>
</organism>
<dbReference type="InterPro" id="IPR058240">
    <property type="entry name" value="rSAM_sf"/>
</dbReference>
<sequence>MTAARGDDHREVKALCAERRHWEVMFPGASEYGVDIAVDDAAVEDLLAVSPSDVDAPSALTFSRNVFIPLTTACRYTCTYCTYFDPPGQASLLSLKEVREICRRGADAGCTEALFTFGDDPDERYTEIHAQLEEWGHDSIHTYLREAYEVALEEGLLPHANPGDQTREQMAAVADVNASMGVMLETTAEVGAHAGPRRKVPGQRLRTLQNAGELDVAFTTGILVGIGENWRDRAESLLAIRELHERYDHIQEVIVQPVVENDRWSDGSPDLATLRQVTSMARAALPAEVSVQVPPNLTPATELIDCGVDDLGGVSPVTDDHINPDYTWPALRELEEIAASAALPLEERLPVYERFLPPAVRPDGFNGRVADGAGSGGSDGGRDWISPTIRDALAAADSAGDRYRAVLRDGTVTATH</sequence>
<evidence type="ECO:0000313" key="12">
    <source>
        <dbReference type="EMBL" id="ELY77490.1"/>
    </source>
</evidence>
<dbReference type="GO" id="GO:0051539">
    <property type="term" value="F:4 iron, 4 sulfur cluster binding"/>
    <property type="evidence" value="ECO:0007669"/>
    <property type="project" value="UniProtKB-KW"/>
</dbReference>
<dbReference type="GO" id="GO:0044689">
    <property type="term" value="F:7,8-didemethyl-8-hydroxy-5-deazariboflavin synthase activity"/>
    <property type="evidence" value="ECO:0007669"/>
    <property type="project" value="UniProtKB-EC"/>
</dbReference>
<comment type="catalytic activity">
    <reaction evidence="9 10">
        <text>5-amino-5-(4-hydroxybenzyl)-6-(D-ribitylimino)-5,6-dihydrouracil + S-adenosyl-L-methionine = 7,8-didemethyl-8-hydroxy-5-deazariboflavin + 5'-deoxyadenosine + L-methionine + NH4(+) + H(+)</text>
        <dbReference type="Rhea" id="RHEA:55204"/>
        <dbReference type="ChEBI" id="CHEBI:15378"/>
        <dbReference type="ChEBI" id="CHEBI:17319"/>
        <dbReference type="ChEBI" id="CHEBI:28938"/>
        <dbReference type="ChEBI" id="CHEBI:57844"/>
        <dbReference type="ChEBI" id="CHEBI:59789"/>
        <dbReference type="ChEBI" id="CHEBI:59904"/>
        <dbReference type="ChEBI" id="CHEBI:85936"/>
        <dbReference type="EC" id="4.3.1.32"/>
    </reaction>
</comment>
<dbReference type="PANTHER" id="PTHR43076:SF15">
    <property type="entry name" value="7,8-DIDEMETHYL-8-HYDROXY-5-DEAZARIBOFLAVIN SYNTHASE"/>
    <property type="match status" value="1"/>
</dbReference>
<feature type="binding site" evidence="10">
    <location>
        <position position="78"/>
    </location>
    <ligand>
        <name>[4Fe-4S] cluster</name>
        <dbReference type="ChEBI" id="CHEBI:49883"/>
        <note>4Fe-4S-S-AdoMet</note>
    </ligand>
</feature>
<dbReference type="HAMAP" id="MF_01611">
    <property type="entry name" value="FO_synth_sub1"/>
    <property type="match status" value="1"/>
</dbReference>
<evidence type="ECO:0000256" key="9">
    <source>
        <dbReference type="ARBA" id="ARBA00048974"/>
    </source>
</evidence>
<keyword evidence="13" id="KW-1185">Reference proteome</keyword>
<evidence type="ECO:0000256" key="6">
    <source>
        <dbReference type="ARBA" id="ARBA00023004"/>
    </source>
</evidence>
<dbReference type="NCBIfam" id="TIGR03550">
    <property type="entry name" value="F420_cofG"/>
    <property type="match status" value="1"/>
</dbReference>
<evidence type="ECO:0000256" key="2">
    <source>
        <dbReference type="ARBA" id="ARBA00012126"/>
    </source>
</evidence>
<keyword evidence="3 10" id="KW-0004">4Fe-4S</keyword>
<dbReference type="PATRIC" id="fig|1230459.4.peg.3066"/>
<comment type="similarity">
    <text evidence="10">Belongs to the radical SAM superfamily. CofG family.</text>
</comment>
<protein>
    <recommendedName>
        <fullName evidence="2 10">7,8-didemethyl-8-hydroxy-5-deazariboflavin synthase</fullName>
        <ecNumber evidence="2 10">4.3.1.32</ecNumber>
    </recommendedName>
    <alternativeName>
        <fullName evidence="10">FO synthase subunit 1</fullName>
    </alternativeName>
</protein>
<dbReference type="InterPro" id="IPR006638">
    <property type="entry name" value="Elp3/MiaA/NifB-like_rSAM"/>
</dbReference>
<keyword evidence="5 10" id="KW-0479">Metal-binding</keyword>
<dbReference type="SMART" id="SM00729">
    <property type="entry name" value="Elp3"/>
    <property type="match status" value="1"/>
</dbReference>
<keyword evidence="6 10" id="KW-0408">Iron</keyword>
<feature type="binding site" evidence="10">
    <location>
        <position position="81"/>
    </location>
    <ligand>
        <name>[4Fe-4S] cluster</name>
        <dbReference type="ChEBI" id="CHEBI:49883"/>
        <note>4Fe-4S-S-AdoMet</note>
    </ligand>
</feature>
<feature type="binding site" evidence="10">
    <location>
        <position position="74"/>
    </location>
    <ligand>
        <name>[4Fe-4S] cluster</name>
        <dbReference type="ChEBI" id="CHEBI:49883"/>
        <note>4Fe-4S-S-AdoMet</note>
    </ligand>
</feature>
<comment type="pathway">
    <text evidence="1 10">Cofactor biosynthesis; coenzyme F0 biosynthesis.</text>
</comment>
<feature type="domain" description="Radical SAM core" evidence="11">
    <location>
        <begin position="60"/>
        <end position="296"/>
    </location>
</feature>
<evidence type="ECO:0000256" key="7">
    <source>
        <dbReference type="ARBA" id="ARBA00023014"/>
    </source>
</evidence>
<dbReference type="SFLD" id="SFLDS00029">
    <property type="entry name" value="Radical_SAM"/>
    <property type="match status" value="1"/>
</dbReference>
<dbReference type="InterPro" id="IPR007197">
    <property type="entry name" value="rSAM"/>
</dbReference>
<accession>L9YTI5</accession>
<dbReference type="SFLD" id="SFLDG01064">
    <property type="entry name" value="F420__menaquinone_cofactor_bio"/>
    <property type="match status" value="1"/>
</dbReference>
<dbReference type="InterPro" id="IPR013785">
    <property type="entry name" value="Aldolase_TIM"/>
</dbReference>
<comment type="caution">
    <text evidence="12">The sequence shown here is derived from an EMBL/GenBank/DDBJ whole genome shotgun (WGS) entry which is preliminary data.</text>
</comment>
<evidence type="ECO:0000259" key="11">
    <source>
        <dbReference type="PROSITE" id="PS51918"/>
    </source>
</evidence>
<comment type="cofactor">
    <cofactor evidence="10">
        <name>[4Fe-4S] cluster</name>
        <dbReference type="ChEBI" id="CHEBI:49883"/>
    </cofactor>
    <text evidence="10">Binds 1 [4Fe-4S] cluster. The cluster is coordinated with 3 cysteines and an exchangeable S-adenosyl-L-methionine.</text>
</comment>
<evidence type="ECO:0000256" key="10">
    <source>
        <dbReference type="HAMAP-Rule" id="MF_01611"/>
    </source>
</evidence>
<evidence type="ECO:0000256" key="3">
    <source>
        <dbReference type="ARBA" id="ARBA00022485"/>
    </source>
</evidence>
<proteinExistence type="inferred from homology"/>
<dbReference type="GO" id="GO:0016765">
    <property type="term" value="F:transferase activity, transferring alkyl or aryl (other than methyl) groups"/>
    <property type="evidence" value="ECO:0007669"/>
    <property type="project" value="InterPro"/>
</dbReference>
<dbReference type="NCBIfam" id="NF004884">
    <property type="entry name" value="PRK06245.1"/>
    <property type="match status" value="1"/>
</dbReference>
<dbReference type="PROSITE" id="PS51918">
    <property type="entry name" value="RADICAL_SAM"/>
    <property type="match status" value="1"/>
</dbReference>
<name>L9YTI5_9EURY</name>
<dbReference type="PANTHER" id="PTHR43076">
    <property type="entry name" value="FO SYNTHASE (COFH)"/>
    <property type="match status" value="1"/>
</dbReference>
<keyword evidence="8 10" id="KW-0456">Lyase</keyword>
<dbReference type="Gene3D" id="3.20.20.70">
    <property type="entry name" value="Aldolase class I"/>
    <property type="match status" value="1"/>
</dbReference>
<dbReference type="SFLD" id="SFLDF00294">
    <property type="entry name" value="7_8-didemethyl-8-hydroxy-5-dea"/>
    <property type="match status" value="1"/>
</dbReference>
<dbReference type="EMBL" id="AOIJ01000061">
    <property type="protein sequence ID" value="ELY77490.1"/>
    <property type="molecule type" value="Genomic_DNA"/>
</dbReference>
<dbReference type="Proteomes" id="UP000011592">
    <property type="component" value="Unassembled WGS sequence"/>
</dbReference>
<dbReference type="SFLD" id="SFLDG01388">
    <property type="entry name" value="7_8-didemethyl-8-hydroxy-5-dea"/>
    <property type="match status" value="1"/>
</dbReference>
<dbReference type="InterPro" id="IPR034405">
    <property type="entry name" value="F420"/>
</dbReference>
<keyword evidence="4 10" id="KW-0949">S-adenosyl-L-methionine</keyword>
<evidence type="ECO:0000256" key="1">
    <source>
        <dbReference type="ARBA" id="ARBA00004712"/>
    </source>
</evidence>
<reference evidence="12 13" key="1">
    <citation type="journal article" date="2014" name="PLoS Genet.">
        <title>Phylogenetically driven sequencing of extremely halophilic archaea reveals strategies for static and dynamic osmo-response.</title>
        <authorList>
            <person name="Becker E.A."/>
            <person name="Seitzer P.M."/>
            <person name="Tritt A."/>
            <person name="Larsen D."/>
            <person name="Krusor M."/>
            <person name="Yao A.I."/>
            <person name="Wu D."/>
            <person name="Madern D."/>
            <person name="Eisen J.A."/>
            <person name="Darling A.E."/>
            <person name="Facciotti M.T."/>
        </authorList>
    </citation>
    <scope>NUCLEOTIDE SEQUENCE [LARGE SCALE GENOMIC DNA]</scope>
    <source>
        <strain evidence="12 13">JCM 14663</strain>
    </source>
</reference>
<dbReference type="CDD" id="cd01335">
    <property type="entry name" value="Radical_SAM"/>
    <property type="match status" value="1"/>
</dbReference>